<proteinExistence type="predicted"/>
<evidence type="ECO:0000313" key="1">
    <source>
        <dbReference type="EMBL" id="CAK5057166.1"/>
    </source>
</evidence>
<gene>
    <name evidence="1" type="ORF">MENTE1834_LOCUS15116</name>
</gene>
<dbReference type="EMBL" id="CAVMJV010000016">
    <property type="protein sequence ID" value="CAK5057166.1"/>
    <property type="molecule type" value="Genomic_DNA"/>
</dbReference>
<organism evidence="1 2">
    <name type="scientific">Meloidogyne enterolobii</name>
    <name type="common">Root-knot nematode worm</name>
    <name type="synonym">Meloidogyne mayaguensis</name>
    <dbReference type="NCBI Taxonomy" id="390850"/>
    <lineage>
        <taxon>Eukaryota</taxon>
        <taxon>Metazoa</taxon>
        <taxon>Ecdysozoa</taxon>
        <taxon>Nematoda</taxon>
        <taxon>Chromadorea</taxon>
        <taxon>Rhabditida</taxon>
        <taxon>Tylenchina</taxon>
        <taxon>Tylenchomorpha</taxon>
        <taxon>Tylenchoidea</taxon>
        <taxon>Meloidogynidae</taxon>
        <taxon>Meloidogyninae</taxon>
        <taxon>Meloidogyne</taxon>
    </lineage>
</organism>
<sequence>MVPHIILHFSHCPSLKLPEKAKNVEIKKLNDEKSTTFKIVNIYDPTVKFSFCNEEGYYVQITIMKE</sequence>
<accession>A0ACB0YQ07</accession>
<protein>
    <submittedName>
        <fullName evidence="1">Uncharacterized protein</fullName>
    </submittedName>
</protein>
<dbReference type="Proteomes" id="UP001497535">
    <property type="component" value="Unassembled WGS sequence"/>
</dbReference>
<name>A0ACB0YQ07_MELEN</name>
<evidence type="ECO:0000313" key="2">
    <source>
        <dbReference type="Proteomes" id="UP001497535"/>
    </source>
</evidence>
<comment type="caution">
    <text evidence="1">The sequence shown here is derived from an EMBL/GenBank/DDBJ whole genome shotgun (WGS) entry which is preliminary data.</text>
</comment>
<keyword evidence="2" id="KW-1185">Reference proteome</keyword>
<reference evidence="1" key="1">
    <citation type="submission" date="2023-11" db="EMBL/GenBank/DDBJ databases">
        <authorList>
            <person name="Poullet M."/>
        </authorList>
    </citation>
    <scope>NUCLEOTIDE SEQUENCE</scope>
    <source>
        <strain evidence="1">E1834</strain>
    </source>
</reference>